<feature type="region of interest" description="Disordered" evidence="1">
    <location>
        <begin position="194"/>
        <end position="227"/>
    </location>
</feature>
<organism evidence="3 4">
    <name type="scientific">Mytilus coruscus</name>
    <name type="common">Sea mussel</name>
    <dbReference type="NCBI Taxonomy" id="42192"/>
    <lineage>
        <taxon>Eukaryota</taxon>
        <taxon>Metazoa</taxon>
        <taxon>Spiralia</taxon>
        <taxon>Lophotrochozoa</taxon>
        <taxon>Mollusca</taxon>
        <taxon>Bivalvia</taxon>
        <taxon>Autobranchia</taxon>
        <taxon>Pteriomorphia</taxon>
        <taxon>Mytilida</taxon>
        <taxon>Mytiloidea</taxon>
        <taxon>Mytilidae</taxon>
        <taxon>Mytilinae</taxon>
        <taxon>Mytilus</taxon>
    </lineage>
</organism>
<evidence type="ECO:0000313" key="4">
    <source>
        <dbReference type="Proteomes" id="UP000507470"/>
    </source>
</evidence>
<keyword evidence="2" id="KW-0812">Transmembrane</keyword>
<proteinExistence type="predicted"/>
<dbReference type="OrthoDB" id="2126698at2759"/>
<keyword evidence="2" id="KW-0472">Membrane</keyword>
<name>A0A6J8B1M2_MYTCO</name>
<feature type="transmembrane region" description="Helical" evidence="2">
    <location>
        <begin position="53"/>
        <end position="72"/>
    </location>
</feature>
<keyword evidence="4" id="KW-1185">Reference proteome</keyword>
<feature type="compositionally biased region" description="Basic and acidic residues" evidence="1">
    <location>
        <begin position="203"/>
        <end position="223"/>
    </location>
</feature>
<protein>
    <submittedName>
        <fullName evidence="3">TC.MATE</fullName>
    </submittedName>
</protein>
<dbReference type="EMBL" id="CACVKT020002383">
    <property type="protein sequence ID" value="CAC5377765.1"/>
    <property type="molecule type" value="Genomic_DNA"/>
</dbReference>
<evidence type="ECO:0000313" key="3">
    <source>
        <dbReference type="EMBL" id="CAC5377765.1"/>
    </source>
</evidence>
<evidence type="ECO:0000256" key="1">
    <source>
        <dbReference type="SAM" id="MobiDB-lite"/>
    </source>
</evidence>
<feature type="transmembrane region" description="Helical" evidence="2">
    <location>
        <begin position="158"/>
        <end position="178"/>
    </location>
</feature>
<reference evidence="3 4" key="1">
    <citation type="submission" date="2020-06" db="EMBL/GenBank/DDBJ databases">
        <authorList>
            <person name="Li R."/>
            <person name="Bekaert M."/>
        </authorList>
    </citation>
    <scope>NUCLEOTIDE SEQUENCE [LARGE SCALE GENOMIC DNA]</scope>
    <source>
        <strain evidence="4">wild</strain>
    </source>
</reference>
<dbReference type="Proteomes" id="UP000507470">
    <property type="component" value="Unassembled WGS sequence"/>
</dbReference>
<gene>
    <name evidence="3" type="ORF">MCOR_14040</name>
</gene>
<feature type="transmembrane region" description="Helical" evidence="2">
    <location>
        <begin position="31"/>
        <end position="48"/>
    </location>
</feature>
<evidence type="ECO:0000256" key="2">
    <source>
        <dbReference type="SAM" id="Phobius"/>
    </source>
</evidence>
<sequence>MILVTDNHINAMILVTGIHIIAMILVTGNHINAMILVTGIHIIAMILVTDIHIIAMILVTGIHIIAMILLVLNGILRGTGHQKYGGIVTVIAHYVIGVPLMVVLVLYTSLEIAGDQRSSSECSCTDTKPSNNDCRQLFGHVVEERPASLFKVVICKRCLMFVSLLLILVASIVLNVFLHNKFQSNVECFQDSSATTTNQNKDTSTDKYAVKSPNDIKKSKDTSPRQFSVKNSTDIQNLKIR</sequence>
<keyword evidence="2" id="KW-1133">Transmembrane helix</keyword>
<feature type="transmembrane region" description="Helical" evidence="2">
    <location>
        <begin position="84"/>
        <end position="107"/>
    </location>
</feature>
<accession>A0A6J8B1M2</accession>
<dbReference type="AlphaFoldDB" id="A0A6J8B1M2"/>